<dbReference type="Proteomes" id="UP000614741">
    <property type="component" value="Unassembled WGS sequence"/>
</dbReference>
<organism evidence="10 11">
    <name type="scientific">Cellulomonas phragmiteti</name>
    <dbReference type="NCBI Taxonomy" id="478780"/>
    <lineage>
        <taxon>Bacteria</taxon>
        <taxon>Bacillati</taxon>
        <taxon>Actinomycetota</taxon>
        <taxon>Actinomycetes</taxon>
        <taxon>Micrococcales</taxon>
        <taxon>Cellulomonadaceae</taxon>
        <taxon>Cellulomonas</taxon>
    </lineage>
</organism>
<sequence>MLPAAHRMRRSADFQQTVRRGARGGRDTLVVHLTTTTDPGPPAVGLVVSRAVGNAVTRNRVKRRLRALVAARMTSLPDGALMVVRAQPPAASATSASLGRELDGAVATASRRLERRTDGSARR</sequence>
<dbReference type="InterPro" id="IPR014721">
    <property type="entry name" value="Ribsml_uS5_D2-typ_fold_subgr"/>
</dbReference>
<dbReference type="EC" id="3.1.26.5" evidence="7 8"/>
<keyword evidence="5 7" id="KW-0378">Hydrolase</keyword>
<dbReference type="InterPro" id="IPR020568">
    <property type="entry name" value="Ribosomal_Su5_D2-typ_SF"/>
</dbReference>
<dbReference type="InterPro" id="IPR020539">
    <property type="entry name" value="RNase_P_CS"/>
</dbReference>
<dbReference type="RefSeq" id="WP_203675695.1">
    <property type="nucleotide sequence ID" value="NZ_BONP01000025.1"/>
</dbReference>
<name>A0ABQ4DPX0_9CELL</name>
<reference evidence="10 11" key="1">
    <citation type="submission" date="2021-01" db="EMBL/GenBank/DDBJ databases">
        <title>Whole genome shotgun sequence of Cellulomonas phragmiteti NBRC 110785.</title>
        <authorList>
            <person name="Komaki H."/>
            <person name="Tamura T."/>
        </authorList>
    </citation>
    <scope>NUCLEOTIDE SEQUENCE [LARGE SCALE GENOMIC DNA]</scope>
    <source>
        <strain evidence="10 11">NBRC 110785</strain>
    </source>
</reference>
<evidence type="ECO:0000256" key="5">
    <source>
        <dbReference type="ARBA" id="ARBA00022801"/>
    </source>
</evidence>
<dbReference type="NCBIfam" id="TIGR00188">
    <property type="entry name" value="rnpA"/>
    <property type="match status" value="1"/>
</dbReference>
<dbReference type="PANTHER" id="PTHR33992:SF1">
    <property type="entry name" value="RIBONUCLEASE P PROTEIN COMPONENT"/>
    <property type="match status" value="1"/>
</dbReference>
<keyword evidence="6 7" id="KW-0694">RNA-binding</keyword>
<comment type="function">
    <text evidence="1 7">RNaseP catalyzes the removal of the 5'-leader sequence from pre-tRNA to produce the mature 5'-terminus. It can also cleave other RNA substrates such as 4.5S RNA. The protein component plays an auxiliary but essential role in vivo by binding to the 5'-leader sequence and broadening the substrate specificity of the ribozyme.</text>
</comment>
<feature type="compositionally biased region" description="Basic and acidic residues" evidence="9">
    <location>
        <begin position="111"/>
        <end position="123"/>
    </location>
</feature>
<dbReference type="SUPFAM" id="SSF54211">
    <property type="entry name" value="Ribosomal protein S5 domain 2-like"/>
    <property type="match status" value="1"/>
</dbReference>
<comment type="subunit">
    <text evidence="7">Consists of a catalytic RNA component (M1 or rnpB) and a protein subunit.</text>
</comment>
<evidence type="ECO:0000256" key="4">
    <source>
        <dbReference type="ARBA" id="ARBA00022759"/>
    </source>
</evidence>
<dbReference type="InterPro" id="IPR000100">
    <property type="entry name" value="RNase_P"/>
</dbReference>
<proteinExistence type="inferred from homology"/>
<dbReference type="PROSITE" id="PS00648">
    <property type="entry name" value="RIBONUCLEASE_P"/>
    <property type="match status" value="1"/>
</dbReference>
<keyword evidence="4 7" id="KW-0255">Endonuclease</keyword>
<keyword evidence="11" id="KW-1185">Reference proteome</keyword>
<comment type="similarity">
    <text evidence="7">Belongs to the RnpA family.</text>
</comment>
<evidence type="ECO:0000256" key="7">
    <source>
        <dbReference type="HAMAP-Rule" id="MF_00227"/>
    </source>
</evidence>
<evidence type="ECO:0000313" key="10">
    <source>
        <dbReference type="EMBL" id="GIG41415.1"/>
    </source>
</evidence>
<comment type="catalytic activity">
    <reaction evidence="7">
        <text>Endonucleolytic cleavage of RNA, removing 5'-extranucleotides from tRNA precursor.</text>
        <dbReference type="EC" id="3.1.26.5"/>
    </reaction>
</comment>
<accession>A0ABQ4DPX0</accession>
<dbReference type="EMBL" id="BONP01000025">
    <property type="protein sequence ID" value="GIG41415.1"/>
    <property type="molecule type" value="Genomic_DNA"/>
</dbReference>
<evidence type="ECO:0000256" key="6">
    <source>
        <dbReference type="ARBA" id="ARBA00022884"/>
    </source>
</evidence>
<keyword evidence="2 7" id="KW-0819">tRNA processing</keyword>
<evidence type="ECO:0000256" key="9">
    <source>
        <dbReference type="SAM" id="MobiDB-lite"/>
    </source>
</evidence>
<gene>
    <name evidence="7 10" type="primary">rnpA</name>
    <name evidence="10" type="ORF">Cph01nite_31770</name>
</gene>
<evidence type="ECO:0000256" key="1">
    <source>
        <dbReference type="ARBA" id="ARBA00002663"/>
    </source>
</evidence>
<keyword evidence="3 7" id="KW-0540">Nuclease</keyword>
<evidence type="ECO:0000256" key="8">
    <source>
        <dbReference type="NCBIfam" id="TIGR00188"/>
    </source>
</evidence>
<evidence type="ECO:0000256" key="2">
    <source>
        <dbReference type="ARBA" id="ARBA00022694"/>
    </source>
</evidence>
<comment type="caution">
    <text evidence="10">The sequence shown here is derived from an EMBL/GenBank/DDBJ whole genome shotgun (WGS) entry which is preliminary data.</text>
</comment>
<dbReference type="Pfam" id="PF00825">
    <property type="entry name" value="Ribonuclease_P"/>
    <property type="match status" value="1"/>
</dbReference>
<protein>
    <recommendedName>
        <fullName evidence="7 8">Ribonuclease P protein component</fullName>
        <shortName evidence="7">RNase P protein</shortName>
        <shortName evidence="7">RNaseP protein</shortName>
        <ecNumber evidence="7 8">3.1.26.5</ecNumber>
    </recommendedName>
    <alternativeName>
        <fullName evidence="7">Protein C5</fullName>
    </alternativeName>
</protein>
<evidence type="ECO:0000256" key="3">
    <source>
        <dbReference type="ARBA" id="ARBA00022722"/>
    </source>
</evidence>
<dbReference type="Gene3D" id="3.30.230.10">
    <property type="match status" value="1"/>
</dbReference>
<evidence type="ECO:0000313" key="11">
    <source>
        <dbReference type="Proteomes" id="UP000614741"/>
    </source>
</evidence>
<dbReference type="HAMAP" id="MF_00227">
    <property type="entry name" value="RNase_P"/>
    <property type="match status" value="1"/>
</dbReference>
<feature type="region of interest" description="Disordered" evidence="9">
    <location>
        <begin position="88"/>
        <end position="123"/>
    </location>
</feature>
<dbReference type="PANTHER" id="PTHR33992">
    <property type="entry name" value="RIBONUCLEASE P PROTEIN COMPONENT"/>
    <property type="match status" value="1"/>
</dbReference>